<evidence type="ECO:0000313" key="6">
    <source>
        <dbReference type="Proteomes" id="UP000649151"/>
    </source>
</evidence>
<dbReference type="SUPFAM" id="SSF51182">
    <property type="entry name" value="RmlC-like cupins"/>
    <property type="match status" value="1"/>
</dbReference>
<evidence type="ECO:0000259" key="4">
    <source>
        <dbReference type="PROSITE" id="PS01124"/>
    </source>
</evidence>
<dbReference type="Gene3D" id="2.60.120.10">
    <property type="entry name" value="Jelly Rolls"/>
    <property type="match status" value="1"/>
</dbReference>
<evidence type="ECO:0000313" key="5">
    <source>
        <dbReference type="EMBL" id="MBC5788377.1"/>
    </source>
</evidence>
<dbReference type="Pfam" id="PF12833">
    <property type="entry name" value="HTH_18"/>
    <property type="match status" value="1"/>
</dbReference>
<dbReference type="Proteomes" id="UP000649151">
    <property type="component" value="Unassembled WGS sequence"/>
</dbReference>
<keyword evidence="6" id="KW-1185">Reference proteome</keyword>
<dbReference type="InterPro" id="IPR009057">
    <property type="entry name" value="Homeodomain-like_sf"/>
</dbReference>
<dbReference type="PANTHER" id="PTHR43280">
    <property type="entry name" value="ARAC-FAMILY TRANSCRIPTIONAL REGULATOR"/>
    <property type="match status" value="1"/>
</dbReference>
<gene>
    <name evidence="5" type="ORF">H8Z77_10215</name>
</gene>
<comment type="caution">
    <text evidence="5">The sequence shown here is derived from an EMBL/GenBank/DDBJ whole genome shotgun (WGS) entry which is preliminary data.</text>
</comment>
<sequence length="336" mass="39188">MSEIQTVEQFIMSYAKNNVTGSKEFSQFTSSHYGYLAHKQDGTAVFGTQRIFQGDHLRIYLHPFNAPLYGLSPKHYHNYFEMGYLLRGRATSISDGVETELIAGDLFICNLQSLHQCKTFGTDDYLFNIMIMPSMFDDSFLQMIEGNHLFTSFFMNSIMNVNNENSCMVFHLQPESSLQFFLHKLMVEYLSHPEQKDPVYLRLLLACFFRELGRNYGDKMEQESQQEQKDLSISQVISYLTDHFSTATLQSTAEHFHYTTRFMTGYISRYTNQSFSDIMKELKLRKTCEYILNTDDTFEVIAEKVGYSSSGYLNSVFRKKFGMSMGEYRKYHRGKK</sequence>
<dbReference type="SUPFAM" id="SSF46689">
    <property type="entry name" value="Homeodomain-like"/>
    <property type="match status" value="1"/>
</dbReference>
<name>A0ABR7ITC4_9CLOT</name>
<dbReference type="EMBL" id="JACOQK010000001">
    <property type="protein sequence ID" value="MBC5788377.1"/>
    <property type="molecule type" value="Genomic_DNA"/>
</dbReference>
<dbReference type="PANTHER" id="PTHR43280:SF28">
    <property type="entry name" value="HTH-TYPE TRANSCRIPTIONAL ACTIVATOR RHAS"/>
    <property type="match status" value="1"/>
</dbReference>
<organism evidence="5 6">
    <name type="scientific">Clostridium facile</name>
    <dbReference type="NCBI Taxonomy" id="2763035"/>
    <lineage>
        <taxon>Bacteria</taxon>
        <taxon>Bacillati</taxon>
        <taxon>Bacillota</taxon>
        <taxon>Clostridia</taxon>
        <taxon>Eubacteriales</taxon>
        <taxon>Clostridiaceae</taxon>
        <taxon>Clostridium</taxon>
    </lineage>
</organism>
<dbReference type="RefSeq" id="WP_186996935.1">
    <property type="nucleotide sequence ID" value="NZ_JACOQK010000001.1"/>
</dbReference>
<dbReference type="PROSITE" id="PS01124">
    <property type="entry name" value="HTH_ARAC_FAMILY_2"/>
    <property type="match status" value="1"/>
</dbReference>
<keyword evidence="3" id="KW-0804">Transcription</keyword>
<dbReference type="InterPro" id="IPR018060">
    <property type="entry name" value="HTH_AraC"/>
</dbReference>
<protein>
    <submittedName>
        <fullName evidence="5">Helix-turn-helix domain-containing protein</fullName>
    </submittedName>
</protein>
<feature type="domain" description="HTH araC/xylS-type" evidence="4">
    <location>
        <begin position="234"/>
        <end position="331"/>
    </location>
</feature>
<accession>A0ABR7ITC4</accession>
<proteinExistence type="predicted"/>
<keyword evidence="2" id="KW-0238">DNA-binding</keyword>
<dbReference type="InterPro" id="IPR011051">
    <property type="entry name" value="RmlC_Cupin_sf"/>
</dbReference>
<dbReference type="InterPro" id="IPR014710">
    <property type="entry name" value="RmlC-like_jellyroll"/>
</dbReference>
<dbReference type="SMART" id="SM00342">
    <property type="entry name" value="HTH_ARAC"/>
    <property type="match status" value="1"/>
</dbReference>
<evidence type="ECO:0000256" key="2">
    <source>
        <dbReference type="ARBA" id="ARBA00023125"/>
    </source>
</evidence>
<evidence type="ECO:0000256" key="1">
    <source>
        <dbReference type="ARBA" id="ARBA00023015"/>
    </source>
</evidence>
<dbReference type="Gene3D" id="1.10.10.60">
    <property type="entry name" value="Homeodomain-like"/>
    <property type="match status" value="1"/>
</dbReference>
<reference evidence="5 6" key="1">
    <citation type="submission" date="2020-08" db="EMBL/GenBank/DDBJ databases">
        <title>Genome public.</title>
        <authorList>
            <person name="Liu C."/>
            <person name="Sun Q."/>
        </authorList>
    </citation>
    <scope>NUCLEOTIDE SEQUENCE [LARGE SCALE GENOMIC DNA]</scope>
    <source>
        <strain evidence="5 6">NSJ-27</strain>
    </source>
</reference>
<keyword evidence="1" id="KW-0805">Transcription regulation</keyword>
<evidence type="ECO:0000256" key="3">
    <source>
        <dbReference type="ARBA" id="ARBA00023163"/>
    </source>
</evidence>